<gene>
    <name evidence="11" type="ORF">KTQ36_10305</name>
</gene>
<dbReference type="InterPro" id="IPR003661">
    <property type="entry name" value="HisK_dim/P_dom"/>
</dbReference>
<dbReference type="CDD" id="cd12915">
    <property type="entry name" value="PDC2_DGC_like"/>
    <property type="match status" value="1"/>
</dbReference>
<evidence type="ECO:0000256" key="6">
    <source>
        <dbReference type="ARBA" id="ARBA00022777"/>
    </source>
</evidence>
<protein>
    <recommendedName>
        <fullName evidence="2">histidine kinase</fullName>
        <ecNumber evidence="2">2.7.13.3</ecNumber>
    </recommendedName>
</protein>
<dbReference type="PROSITE" id="PS50109">
    <property type="entry name" value="HIS_KIN"/>
    <property type="match status" value="1"/>
</dbReference>
<keyword evidence="9" id="KW-0812">Transmembrane</keyword>
<dbReference type="Pfam" id="PF02518">
    <property type="entry name" value="HATPase_c"/>
    <property type="match status" value="1"/>
</dbReference>
<keyword evidence="7" id="KW-0067">ATP-binding</keyword>
<dbReference type="InterPro" id="IPR005467">
    <property type="entry name" value="His_kinase_dom"/>
</dbReference>
<organism evidence="11 12">
    <name type="scientific">Sphingomicrobium clamense</name>
    <dbReference type="NCBI Taxonomy" id="2851013"/>
    <lineage>
        <taxon>Bacteria</taxon>
        <taxon>Pseudomonadati</taxon>
        <taxon>Pseudomonadota</taxon>
        <taxon>Alphaproteobacteria</taxon>
        <taxon>Sphingomonadales</taxon>
        <taxon>Sphingomonadaceae</taxon>
        <taxon>Sphingomicrobium</taxon>
    </lineage>
</organism>
<dbReference type="EC" id="2.7.13.3" evidence="2"/>
<keyword evidence="12" id="KW-1185">Reference proteome</keyword>
<dbReference type="RefSeq" id="WP_218633572.1">
    <property type="nucleotide sequence ID" value="NZ_JAHVAH010000001.1"/>
</dbReference>
<proteinExistence type="predicted"/>
<dbReference type="EMBL" id="JAHVAH010000001">
    <property type="protein sequence ID" value="MBW0145682.1"/>
    <property type="molecule type" value="Genomic_DNA"/>
</dbReference>
<keyword evidence="4" id="KW-0808">Transferase</keyword>
<dbReference type="PANTHER" id="PTHR43065:SF10">
    <property type="entry name" value="PEROXIDE STRESS-ACTIVATED HISTIDINE KINASE MAK3"/>
    <property type="match status" value="1"/>
</dbReference>
<comment type="catalytic activity">
    <reaction evidence="1">
        <text>ATP + protein L-histidine = ADP + protein N-phospho-L-histidine.</text>
        <dbReference type="EC" id="2.7.13.3"/>
    </reaction>
</comment>
<reference evidence="11 12" key="1">
    <citation type="submission" date="2021-07" db="EMBL/GenBank/DDBJ databases">
        <title>The draft genome sequence of Sphingomicrobium sp. B8.</title>
        <authorList>
            <person name="Mu L."/>
        </authorList>
    </citation>
    <scope>NUCLEOTIDE SEQUENCE [LARGE SCALE GENOMIC DNA]</scope>
    <source>
        <strain evidence="11 12">B8</strain>
    </source>
</reference>
<keyword evidence="3" id="KW-0597">Phosphoprotein</keyword>
<feature type="domain" description="Histidine kinase" evidence="10">
    <location>
        <begin position="459"/>
        <end position="669"/>
    </location>
</feature>
<dbReference type="CDD" id="cd00082">
    <property type="entry name" value="HisKA"/>
    <property type="match status" value="1"/>
</dbReference>
<evidence type="ECO:0000256" key="8">
    <source>
        <dbReference type="ARBA" id="ARBA00023012"/>
    </source>
</evidence>
<keyword evidence="8" id="KW-0902">Two-component regulatory system</keyword>
<evidence type="ECO:0000256" key="2">
    <source>
        <dbReference type="ARBA" id="ARBA00012438"/>
    </source>
</evidence>
<evidence type="ECO:0000313" key="12">
    <source>
        <dbReference type="Proteomes" id="UP000698028"/>
    </source>
</evidence>
<dbReference type="SMART" id="SM00387">
    <property type="entry name" value="HATPase_c"/>
    <property type="match status" value="1"/>
</dbReference>
<evidence type="ECO:0000313" key="11">
    <source>
        <dbReference type="EMBL" id="MBW0145682.1"/>
    </source>
</evidence>
<evidence type="ECO:0000256" key="3">
    <source>
        <dbReference type="ARBA" id="ARBA00022553"/>
    </source>
</evidence>
<dbReference type="InterPro" id="IPR003594">
    <property type="entry name" value="HATPase_dom"/>
</dbReference>
<name>A0ABS6V7Y0_9SPHN</name>
<evidence type="ECO:0000256" key="7">
    <source>
        <dbReference type="ARBA" id="ARBA00022840"/>
    </source>
</evidence>
<accession>A0ABS6V7Y0</accession>
<dbReference type="PANTHER" id="PTHR43065">
    <property type="entry name" value="SENSOR HISTIDINE KINASE"/>
    <property type="match status" value="1"/>
</dbReference>
<evidence type="ECO:0000256" key="1">
    <source>
        <dbReference type="ARBA" id="ARBA00000085"/>
    </source>
</evidence>
<feature type="transmembrane region" description="Helical" evidence="9">
    <location>
        <begin position="20"/>
        <end position="41"/>
    </location>
</feature>
<keyword evidence="9" id="KW-0472">Membrane</keyword>
<evidence type="ECO:0000256" key="9">
    <source>
        <dbReference type="SAM" id="Phobius"/>
    </source>
</evidence>
<evidence type="ECO:0000259" key="10">
    <source>
        <dbReference type="PROSITE" id="PS50109"/>
    </source>
</evidence>
<comment type="caution">
    <text evidence="11">The sequence shown here is derived from an EMBL/GenBank/DDBJ whole genome shotgun (WGS) entry which is preliminary data.</text>
</comment>
<dbReference type="Proteomes" id="UP000698028">
    <property type="component" value="Unassembled WGS sequence"/>
</dbReference>
<evidence type="ECO:0000256" key="4">
    <source>
        <dbReference type="ARBA" id="ARBA00022679"/>
    </source>
</evidence>
<keyword evidence="5" id="KW-0547">Nucleotide-binding</keyword>
<keyword evidence="6" id="KW-0418">Kinase</keyword>
<keyword evidence="9" id="KW-1133">Transmembrane helix</keyword>
<sequence length="680" mass="75031">MSTEKPFSLYLLPAKNLSKWPQILTVVAAISAVALLVLIVMSRVEESREAELQSAILSNQDRVTVFASFVSRSLDYLERTTDDFSTGSEIDDGMSQLNKFADEGIWGFLVTDRSSRVVFSTLDFDSATAENVSAYIREQNGNGFLSPPFEAANGQQVLVFGRGNGAAISGKTTYILVAPSFFLSFADQINFADGDLISLIGLDGITRARKTGDRISSGEDLSGKLVMERQLADPNVTYSGPNALTGDLSVFSHRRIADYGVFATSGLTIDRVKIAASDRARFLWLMLTLAASIVGIATLAVLRSFRKQHAQLRLLERNITRLRASQIMGGIGDWDYDIENKTFEVSEVLRDVYGFPTRANFTIKDFAEKLGERCTRDLHFTMNDVQVFRDPRCVEVNFEDAGQNVYREITIGPILSSDGELIGLHALDRDISRDKRIGALRARLAIMSRLDAMSALAATIAHEISQPLSAAKSLITASKRALSQNDLAKADELIERSHEQMRFVSDIILNARRELQSWGGADQYFEITEAVRATEELLKNFYEDRQFEIIFHADNDARFARGTLSQAKQIFFNLFKNSIEATPDGRRSQIEVMAQSVAGGMVKLTLCDNGKGFSSETDPFELFTSSKEGGLGVGMALTKTVVEALGGDIWIEESERTGATICVTFDASAVQDELVRRKAS</sequence>
<evidence type="ECO:0000256" key="5">
    <source>
        <dbReference type="ARBA" id="ARBA00022741"/>
    </source>
</evidence>
<feature type="transmembrane region" description="Helical" evidence="9">
    <location>
        <begin position="282"/>
        <end position="302"/>
    </location>
</feature>